<keyword evidence="3 6" id="KW-1133">Transmembrane helix</keyword>
<dbReference type="OrthoDB" id="2504919at2759"/>
<accession>A0A1Y2ITA4</accession>
<dbReference type="PANTHER" id="PTHR12570">
    <property type="match status" value="1"/>
</dbReference>
<feature type="transmembrane region" description="Helical" evidence="6">
    <location>
        <begin position="151"/>
        <end position="171"/>
    </location>
</feature>
<evidence type="ECO:0000256" key="4">
    <source>
        <dbReference type="ARBA" id="ARBA00023136"/>
    </source>
</evidence>
<protein>
    <recommendedName>
        <fullName evidence="9">DUF803-domain-containing protein</fullName>
    </recommendedName>
</protein>
<sequence>MAVDSGDPSISIPVGIIIGLLASFVQSLGLTIQRKSHVLNQSLPEDQQKVEHRRPLWLLGFAIFISSNLFGSLVQIASLPVVILAPLGAVSLLWNAFFARILLGDVFSAWMVLGTLLIAGGAVLIAVFGIVPEPTHSLEDLLRMFNRPAFIAYFSILGVFVFLWLVATHIVEYSYTRGVKLADVTPPLSPLLAPNSAPSLLTTATTATSAVDPTTATERTPLIDRKPHTRSKSPSPSSSIRSMITSPLSFTASSPRTPIFLASSYASISGILSGMCLLFAKSGVELLLLTISGHNQFWRWQAWVLVLSLVIFALLQLWYMHKSLLLADPTLVCPLAFCFYNLSSIVNGLVYFDQFSLLPVSHLLLVGLGIVILLSGVWIISFPPGGGSGVAISTWAEGESTEMELTGEDSDIEAQEDEHEAYADEPLPMHEHAQTEAARDRERMPSGLGLHIITEPPTPIPAPQLSPGLTSPGRSKATGGRWSATHARQQTDSALLSLSPPPRRSRSTYTASTGQGMADALLSPPSSRRRRRTTLASSSGAGPASLSPPHFPSPLSPSASGIGGFTIGLSPISPGFSIVPRERRRRFTGSGLAGQPGSSGSVSGSRHEDHGVSDAEGAGTSVGSPGRRGRPSAGWKMRRVVSEGDAVAENAQHPEERVAGLPYGTDLERGHRGDEGERAEAGQGDGQQAKGRWRWLRNVFALGGADSRR</sequence>
<feature type="region of interest" description="Disordered" evidence="5">
    <location>
        <begin position="206"/>
        <end position="241"/>
    </location>
</feature>
<comment type="subcellular location">
    <subcellularLocation>
        <location evidence="1">Membrane</location>
        <topology evidence="1">Multi-pass membrane protein</topology>
    </subcellularLocation>
</comment>
<dbReference type="Pfam" id="PF05653">
    <property type="entry name" value="Mg_trans_NIPA"/>
    <property type="match status" value="2"/>
</dbReference>
<evidence type="ECO:0000256" key="3">
    <source>
        <dbReference type="ARBA" id="ARBA00022989"/>
    </source>
</evidence>
<evidence type="ECO:0008006" key="9">
    <source>
        <dbReference type="Google" id="ProtNLM"/>
    </source>
</evidence>
<proteinExistence type="predicted"/>
<dbReference type="GO" id="GO:0015095">
    <property type="term" value="F:magnesium ion transmembrane transporter activity"/>
    <property type="evidence" value="ECO:0007669"/>
    <property type="project" value="InterPro"/>
</dbReference>
<organism evidence="7 8">
    <name type="scientific">Trametes coccinea (strain BRFM310)</name>
    <name type="common">Pycnoporus coccineus</name>
    <dbReference type="NCBI Taxonomy" id="1353009"/>
    <lineage>
        <taxon>Eukaryota</taxon>
        <taxon>Fungi</taxon>
        <taxon>Dikarya</taxon>
        <taxon>Basidiomycota</taxon>
        <taxon>Agaricomycotina</taxon>
        <taxon>Agaricomycetes</taxon>
        <taxon>Polyporales</taxon>
        <taxon>Polyporaceae</taxon>
        <taxon>Trametes</taxon>
    </lineage>
</organism>
<dbReference type="InterPro" id="IPR037185">
    <property type="entry name" value="EmrE-like"/>
</dbReference>
<feature type="transmembrane region" description="Helical" evidence="6">
    <location>
        <begin position="300"/>
        <end position="319"/>
    </location>
</feature>
<feature type="transmembrane region" description="Helical" evidence="6">
    <location>
        <begin position="110"/>
        <end position="131"/>
    </location>
</feature>
<dbReference type="EMBL" id="KZ084100">
    <property type="protein sequence ID" value="OSD03421.1"/>
    <property type="molecule type" value="Genomic_DNA"/>
</dbReference>
<evidence type="ECO:0000313" key="7">
    <source>
        <dbReference type="EMBL" id="OSD03421.1"/>
    </source>
</evidence>
<feature type="compositionally biased region" description="Low complexity" evidence="5">
    <location>
        <begin position="534"/>
        <end position="548"/>
    </location>
</feature>
<feature type="compositionally biased region" description="Basic and acidic residues" evidence="5">
    <location>
        <begin position="666"/>
        <end position="680"/>
    </location>
</feature>
<dbReference type="SUPFAM" id="SSF103481">
    <property type="entry name" value="Multidrug resistance efflux transporter EmrE"/>
    <property type="match status" value="1"/>
</dbReference>
<keyword evidence="8" id="KW-1185">Reference proteome</keyword>
<evidence type="ECO:0000256" key="5">
    <source>
        <dbReference type="SAM" id="MobiDB-lite"/>
    </source>
</evidence>
<dbReference type="Proteomes" id="UP000193067">
    <property type="component" value="Unassembled WGS sequence"/>
</dbReference>
<feature type="compositionally biased region" description="Basic and acidic residues" evidence="5">
    <location>
        <begin position="427"/>
        <end position="444"/>
    </location>
</feature>
<evidence type="ECO:0000313" key="8">
    <source>
        <dbReference type="Proteomes" id="UP000193067"/>
    </source>
</evidence>
<keyword evidence="4 6" id="KW-0472">Membrane</keyword>
<keyword evidence="2 6" id="KW-0812">Transmembrane</keyword>
<reference evidence="7 8" key="1">
    <citation type="journal article" date="2015" name="Biotechnol. Biofuels">
        <title>Enhanced degradation of softwood versus hardwood by the white-rot fungus Pycnoporus coccineus.</title>
        <authorList>
            <person name="Couturier M."/>
            <person name="Navarro D."/>
            <person name="Chevret D."/>
            <person name="Henrissat B."/>
            <person name="Piumi F."/>
            <person name="Ruiz-Duenas F.J."/>
            <person name="Martinez A.T."/>
            <person name="Grigoriev I.V."/>
            <person name="Riley R."/>
            <person name="Lipzen A."/>
            <person name="Berrin J.G."/>
            <person name="Master E.R."/>
            <person name="Rosso M.N."/>
        </authorList>
    </citation>
    <scope>NUCLEOTIDE SEQUENCE [LARGE SCALE GENOMIC DNA]</scope>
    <source>
        <strain evidence="7 8">BRFM310</strain>
    </source>
</reference>
<name>A0A1Y2ITA4_TRAC3</name>
<evidence type="ECO:0000256" key="6">
    <source>
        <dbReference type="SAM" id="Phobius"/>
    </source>
</evidence>
<gene>
    <name evidence="7" type="ORF">PYCCODRAFT_1434319</name>
</gene>
<evidence type="ECO:0000256" key="1">
    <source>
        <dbReference type="ARBA" id="ARBA00004141"/>
    </source>
</evidence>
<feature type="transmembrane region" description="Helical" evidence="6">
    <location>
        <begin position="56"/>
        <end position="77"/>
    </location>
</feature>
<dbReference type="GO" id="GO:0016020">
    <property type="term" value="C:membrane"/>
    <property type="evidence" value="ECO:0007669"/>
    <property type="project" value="UniProtKB-SubCell"/>
</dbReference>
<feature type="transmembrane region" description="Helical" evidence="6">
    <location>
        <begin position="12"/>
        <end position="32"/>
    </location>
</feature>
<feature type="transmembrane region" description="Helical" evidence="6">
    <location>
        <begin position="83"/>
        <end position="103"/>
    </location>
</feature>
<feature type="region of interest" description="Disordered" evidence="5">
    <location>
        <begin position="421"/>
        <end position="559"/>
    </location>
</feature>
<feature type="transmembrane region" description="Helical" evidence="6">
    <location>
        <begin position="358"/>
        <end position="380"/>
    </location>
</feature>
<feature type="region of interest" description="Disordered" evidence="5">
    <location>
        <begin position="588"/>
        <end position="691"/>
    </location>
</feature>
<feature type="compositionally biased region" description="Low complexity" evidence="5">
    <location>
        <begin position="232"/>
        <end position="241"/>
    </location>
</feature>
<dbReference type="PANTHER" id="PTHR12570:SF86">
    <property type="entry name" value="ADR321CP"/>
    <property type="match status" value="1"/>
</dbReference>
<dbReference type="InterPro" id="IPR008521">
    <property type="entry name" value="Mg_trans_NIPA"/>
</dbReference>
<evidence type="ECO:0000256" key="2">
    <source>
        <dbReference type="ARBA" id="ARBA00022692"/>
    </source>
</evidence>
<dbReference type="AlphaFoldDB" id="A0A1Y2ITA4"/>
<feature type="transmembrane region" description="Helical" evidence="6">
    <location>
        <begin position="331"/>
        <end position="352"/>
    </location>
</feature>
<feature type="compositionally biased region" description="Low complexity" evidence="5">
    <location>
        <begin position="206"/>
        <end position="217"/>
    </location>
</feature>